<dbReference type="Pfam" id="PF00111">
    <property type="entry name" value="Fer2"/>
    <property type="match status" value="1"/>
</dbReference>
<dbReference type="Pfam" id="PF00970">
    <property type="entry name" value="FAD_binding_6"/>
    <property type="match status" value="1"/>
</dbReference>
<protein>
    <submittedName>
        <fullName evidence="5">CDP-6-deoxy-delta-3,4-glucoseen reductase</fullName>
    </submittedName>
</protein>
<keyword evidence="2" id="KW-0479">Metal-binding</keyword>
<dbReference type="Gene3D" id="2.40.30.10">
    <property type="entry name" value="Translation factors"/>
    <property type="match status" value="1"/>
</dbReference>
<dbReference type="SUPFAM" id="SSF54292">
    <property type="entry name" value="2Fe-2S ferredoxin-like"/>
    <property type="match status" value="1"/>
</dbReference>
<keyword evidence="2" id="KW-0408">Iron</keyword>
<reference evidence="5" key="1">
    <citation type="journal article" date="2021" name="PeerJ">
        <title>Extensive microbial diversity within the chicken gut microbiome revealed by metagenomics and culture.</title>
        <authorList>
            <person name="Gilroy R."/>
            <person name="Ravi A."/>
            <person name="Getino M."/>
            <person name="Pursley I."/>
            <person name="Horton D.L."/>
            <person name="Alikhan N.F."/>
            <person name="Baker D."/>
            <person name="Gharbi K."/>
            <person name="Hall N."/>
            <person name="Watson M."/>
            <person name="Adriaenssens E.M."/>
            <person name="Foster-Nyarko E."/>
            <person name="Jarju S."/>
            <person name="Secka A."/>
            <person name="Antonio M."/>
            <person name="Oren A."/>
            <person name="Chaudhuri R.R."/>
            <person name="La Ragione R."/>
            <person name="Hildebrand F."/>
            <person name="Pallen M.J."/>
        </authorList>
    </citation>
    <scope>NUCLEOTIDE SEQUENCE</scope>
    <source>
        <strain evidence="5">9264</strain>
    </source>
</reference>
<dbReference type="PRINTS" id="PR00410">
    <property type="entry name" value="PHEHYDRXLASE"/>
</dbReference>
<dbReference type="InterPro" id="IPR012675">
    <property type="entry name" value="Beta-grasp_dom_sf"/>
</dbReference>
<dbReference type="Proteomes" id="UP000823889">
    <property type="component" value="Unassembled WGS sequence"/>
</dbReference>
<dbReference type="InterPro" id="IPR008333">
    <property type="entry name" value="Cbr1-like_FAD-bd_dom"/>
</dbReference>
<dbReference type="InterPro" id="IPR050415">
    <property type="entry name" value="MRET"/>
</dbReference>
<evidence type="ECO:0000259" key="4">
    <source>
        <dbReference type="PROSITE" id="PS51384"/>
    </source>
</evidence>
<evidence type="ECO:0000259" key="3">
    <source>
        <dbReference type="PROSITE" id="PS51085"/>
    </source>
</evidence>
<evidence type="ECO:0000256" key="1">
    <source>
        <dbReference type="ARBA" id="ARBA00001974"/>
    </source>
</evidence>
<evidence type="ECO:0000313" key="5">
    <source>
        <dbReference type="EMBL" id="HJD43768.1"/>
    </source>
</evidence>
<dbReference type="PROSITE" id="PS51085">
    <property type="entry name" value="2FE2S_FER_2"/>
    <property type="match status" value="1"/>
</dbReference>
<dbReference type="SUPFAM" id="SSF52343">
    <property type="entry name" value="Ferredoxin reductase-like, C-terminal NADP-linked domain"/>
    <property type="match status" value="1"/>
</dbReference>
<dbReference type="CDD" id="cd06189">
    <property type="entry name" value="flavin_oxioreductase"/>
    <property type="match status" value="1"/>
</dbReference>
<dbReference type="PANTHER" id="PTHR47354:SF5">
    <property type="entry name" value="PROTEIN RFBI"/>
    <property type="match status" value="1"/>
</dbReference>
<dbReference type="CDD" id="cd00207">
    <property type="entry name" value="fer2"/>
    <property type="match status" value="1"/>
</dbReference>
<dbReference type="InterPro" id="IPR017927">
    <property type="entry name" value="FAD-bd_FR_type"/>
</dbReference>
<dbReference type="InterPro" id="IPR001041">
    <property type="entry name" value="2Fe-2S_ferredoxin-type"/>
</dbReference>
<organism evidence="5 6">
    <name type="scientific">Candidatus Paenalcaligenes intestinipullorum</name>
    <dbReference type="NCBI Taxonomy" id="2838718"/>
    <lineage>
        <taxon>Bacteria</taxon>
        <taxon>Pseudomonadati</taxon>
        <taxon>Pseudomonadota</taxon>
        <taxon>Betaproteobacteria</taxon>
        <taxon>Burkholderiales</taxon>
        <taxon>Alcaligenaceae</taxon>
        <taxon>Paenalcaligenes</taxon>
    </lineage>
</organism>
<evidence type="ECO:0000256" key="2">
    <source>
        <dbReference type="ARBA" id="ARBA00022714"/>
    </source>
</evidence>
<feature type="domain" description="2Fe-2S ferredoxin-type" evidence="3">
    <location>
        <begin position="3"/>
        <end position="93"/>
    </location>
</feature>
<dbReference type="PROSITE" id="PS51384">
    <property type="entry name" value="FAD_FR"/>
    <property type="match status" value="1"/>
</dbReference>
<dbReference type="Gene3D" id="3.10.20.30">
    <property type="match status" value="1"/>
</dbReference>
<dbReference type="Gene3D" id="3.40.50.80">
    <property type="entry name" value="Nucleotide-binding domain of ferredoxin-NADP reductase (FNR) module"/>
    <property type="match status" value="1"/>
</dbReference>
<dbReference type="InterPro" id="IPR001433">
    <property type="entry name" value="OxRdtase_FAD/NAD-bd"/>
</dbReference>
<comment type="caution">
    <text evidence="5">The sequence shown here is derived from an EMBL/GenBank/DDBJ whole genome shotgun (WGS) entry which is preliminary data.</text>
</comment>
<feature type="domain" description="FAD-binding FR-type" evidence="4">
    <location>
        <begin position="100"/>
        <end position="205"/>
    </location>
</feature>
<keyword evidence="2" id="KW-0411">Iron-sulfur</keyword>
<reference evidence="5" key="2">
    <citation type="submission" date="2021-04" db="EMBL/GenBank/DDBJ databases">
        <authorList>
            <person name="Gilroy R."/>
        </authorList>
    </citation>
    <scope>NUCLEOTIDE SEQUENCE</scope>
    <source>
        <strain evidence="5">9264</strain>
    </source>
</reference>
<dbReference type="InterPro" id="IPR006058">
    <property type="entry name" value="2Fe2S_fd_BS"/>
</dbReference>
<keyword evidence="2" id="KW-0001">2Fe-2S</keyword>
<dbReference type="InterPro" id="IPR017938">
    <property type="entry name" value="Riboflavin_synthase-like_b-brl"/>
</dbReference>
<dbReference type="InterPro" id="IPR036010">
    <property type="entry name" value="2Fe-2S_ferredoxin-like_sf"/>
</dbReference>
<dbReference type="AlphaFoldDB" id="A0A9D2REV5"/>
<dbReference type="InterPro" id="IPR039261">
    <property type="entry name" value="FNR_nucleotide-bd"/>
</dbReference>
<gene>
    <name evidence="5" type="ORF">H9906_01900</name>
</gene>
<dbReference type="PROSITE" id="PS00197">
    <property type="entry name" value="2FE2S_FER_1"/>
    <property type="match status" value="1"/>
</dbReference>
<dbReference type="SUPFAM" id="SSF63380">
    <property type="entry name" value="Riboflavin synthase domain-like"/>
    <property type="match status" value="1"/>
</dbReference>
<accession>A0A9D2REV5</accession>
<evidence type="ECO:0000313" key="6">
    <source>
        <dbReference type="Proteomes" id="UP000823889"/>
    </source>
</evidence>
<dbReference type="EMBL" id="DWUQ01000038">
    <property type="protein sequence ID" value="HJD43768.1"/>
    <property type="molecule type" value="Genomic_DNA"/>
</dbReference>
<comment type="cofactor">
    <cofactor evidence="1">
        <name>FAD</name>
        <dbReference type="ChEBI" id="CHEBI:57692"/>
    </cofactor>
</comment>
<dbReference type="Pfam" id="PF00175">
    <property type="entry name" value="NAD_binding_1"/>
    <property type="match status" value="1"/>
</dbReference>
<dbReference type="GO" id="GO:0051537">
    <property type="term" value="F:2 iron, 2 sulfur cluster binding"/>
    <property type="evidence" value="ECO:0007669"/>
    <property type="project" value="UniProtKB-KW"/>
</dbReference>
<dbReference type="GO" id="GO:0016491">
    <property type="term" value="F:oxidoreductase activity"/>
    <property type="evidence" value="ECO:0007669"/>
    <property type="project" value="InterPro"/>
</dbReference>
<sequence>MTHTITVQPSGLSFTTEEGENLLDAALKAKVLLPFSCRTGSCSTCKAKVVSGHFEAGEAPTHILDSTELAEGYTLLCQVVAHSDMVIDAPQATQMSDIKLRKMPSRVLSIEPLSDDVIRLRVQLPKSEPFYFYAGQYLDFILKDGQRRSYSMANAPNDANIAELHLRHMPGGVFTDYVFGAQDGAKLKEREIIRVEAPLGSFFLREDTSKPIIFLASGTGFAPIKAIVEHMQQQGIQRSVHFYWGGRRPADLYLHQLAQEWAATIPDFQYIPVISEAVPEDQWQGRSGFVHQAVMADFPDLQQHAVYACGAPAMVEAARHDFVSMCQLPEEFFYADAFTSTADA</sequence>
<dbReference type="PANTHER" id="PTHR47354">
    <property type="entry name" value="NADH OXIDOREDUCTASE HCR"/>
    <property type="match status" value="1"/>
</dbReference>
<name>A0A9D2REV5_9BURK</name>
<proteinExistence type="predicted"/>